<feature type="compositionally biased region" description="Pro residues" evidence="1">
    <location>
        <begin position="8"/>
        <end position="17"/>
    </location>
</feature>
<sequence>MSHASVLPPLPPRPVPSTDPAGRDGRRTWLVLALVALAVVLLGVAAVRALAGFASGASSPEQAVEDFLEGMAAEDGVASIAALSPGEARGADALQEAVEQRLASLDVDAAALAGEGLVASIEDLDLSSEQLADGVARVTVEGGTFVVEREDGAPIDVAETFGPLGALVGLGAFASIEVESDASGSGSVVVSEGPSRSFDGIDDGYGWYASTPEEDVADSLADEPVELDRLEVPLAALWSYVAMPFSWSGDDLEDGADEGADVDTTFLVVRHDDRWHVSIVGTVADVVARVTEAPAPDFAALATALDAAESGDRAVGATPDDAIRLLVESFGDGQVADVLDALPVDLVGGLYPFASALQDLVDSDGLALDLAVTDLATTQISDANGLVRLRVDRLAAEGTAVEGAHSDDVDLVLDGSCLTVEGEEECLPADFVDATTIDGLVLTLVEVEGGYQVDPLATLYDNLATVAAELPEAWLTQLLGDPTDGERIPVGTGTTAVTFDEAGAALLEVPAEAGDVLSVAVEPGVEVDGLDVYQSADPSFPDYASVVERGLWDEAAEGEPVVTAVTVDESGDQLVHVQLAEQRSAEVAVTVNVGAVPTVALGDPVELQYGAYGVASFTADAVEAAAEDGEVVATGPGTASYCWTDEGPCAGLVVAAGPGVTLDVESYEGGYSDGLEREPDAYDLPRADATLAGAEDGLLVTSLEDGELEVTLDVATEGWVLLDVVNHIEDGDLVVTVLDADGEEVDYADAGLEHDDEWLDLELDPGTYTIVVELYDDAGDPTGDVDLLLS</sequence>
<evidence type="ECO:0000256" key="1">
    <source>
        <dbReference type="SAM" id="MobiDB-lite"/>
    </source>
</evidence>
<keyword evidence="2" id="KW-0472">Membrane</keyword>
<name>A0AAJ1U2C3_9ACTN</name>
<protein>
    <submittedName>
        <fullName evidence="3">Uncharacterized protein</fullName>
    </submittedName>
</protein>
<evidence type="ECO:0000313" key="3">
    <source>
        <dbReference type="EMBL" id="MDQ1106295.1"/>
    </source>
</evidence>
<dbReference type="RefSeq" id="WP_307203293.1">
    <property type="nucleotide sequence ID" value="NZ_JAUTAN010000001.1"/>
</dbReference>
<feature type="region of interest" description="Disordered" evidence="1">
    <location>
        <begin position="1"/>
        <end position="21"/>
    </location>
</feature>
<dbReference type="Proteomes" id="UP001239215">
    <property type="component" value="Unassembled WGS sequence"/>
</dbReference>
<reference evidence="3" key="1">
    <citation type="submission" date="2023-07" db="EMBL/GenBank/DDBJ databases">
        <title>Functional and genomic diversity of the sorghum phyllosphere microbiome.</title>
        <authorList>
            <person name="Shade A."/>
        </authorList>
    </citation>
    <scope>NUCLEOTIDE SEQUENCE</scope>
    <source>
        <strain evidence="3">SORGH_AS_1067</strain>
    </source>
</reference>
<keyword evidence="2" id="KW-0812">Transmembrane</keyword>
<accession>A0AAJ1U2C3</accession>
<dbReference type="Gene3D" id="2.60.120.380">
    <property type="match status" value="1"/>
</dbReference>
<proteinExistence type="predicted"/>
<evidence type="ECO:0000256" key="2">
    <source>
        <dbReference type="SAM" id="Phobius"/>
    </source>
</evidence>
<dbReference type="EMBL" id="JAUTAN010000001">
    <property type="protein sequence ID" value="MDQ1106295.1"/>
    <property type="molecule type" value="Genomic_DNA"/>
</dbReference>
<gene>
    <name evidence="3" type="ORF">QE405_003579</name>
</gene>
<feature type="transmembrane region" description="Helical" evidence="2">
    <location>
        <begin position="29"/>
        <end position="51"/>
    </location>
</feature>
<dbReference type="AlphaFoldDB" id="A0AAJ1U2C3"/>
<organism evidence="3 4">
    <name type="scientific">Nocardioides zeae</name>
    <dbReference type="NCBI Taxonomy" id="1457234"/>
    <lineage>
        <taxon>Bacteria</taxon>
        <taxon>Bacillati</taxon>
        <taxon>Actinomycetota</taxon>
        <taxon>Actinomycetes</taxon>
        <taxon>Propionibacteriales</taxon>
        <taxon>Nocardioidaceae</taxon>
        <taxon>Nocardioides</taxon>
    </lineage>
</organism>
<comment type="caution">
    <text evidence="3">The sequence shown here is derived from an EMBL/GenBank/DDBJ whole genome shotgun (WGS) entry which is preliminary data.</text>
</comment>
<evidence type="ECO:0000313" key="4">
    <source>
        <dbReference type="Proteomes" id="UP001239215"/>
    </source>
</evidence>
<keyword evidence="2" id="KW-1133">Transmembrane helix</keyword>